<feature type="compositionally biased region" description="Basic and acidic residues" evidence="1">
    <location>
        <begin position="182"/>
        <end position="199"/>
    </location>
</feature>
<sequence length="199" mass="22247">MSWKWPEDGGRSSFSHGQIGFTEVVVAGGYRSNISSSRNGGAQSGVSPVSWMYWKIASRWSTACFPTIFWLTKIVMAKRIAMIKALTIMIKLKAIARIAGKKEVQSASDNIVVELVVEIGEEKKGDSDYEELGAPKRLEDVEIVLEGTEPVESPCLDDTTHWDGDKESKLIGASPEDTPNEMNRRREKDDLEREYFAFP</sequence>
<gene>
    <name evidence="2" type="ORF">CC78DRAFT_541236</name>
</gene>
<evidence type="ECO:0000313" key="3">
    <source>
        <dbReference type="Proteomes" id="UP000800093"/>
    </source>
</evidence>
<name>A0A9P4KF56_9PLEO</name>
<evidence type="ECO:0000256" key="1">
    <source>
        <dbReference type="SAM" id="MobiDB-lite"/>
    </source>
</evidence>
<reference evidence="3" key="1">
    <citation type="journal article" date="2020" name="Stud. Mycol.">
        <title>101 Dothideomycetes genomes: A test case for predicting lifestyles and emergence of pathogens.</title>
        <authorList>
            <person name="Haridas S."/>
            <person name="Albert R."/>
            <person name="Binder M."/>
            <person name="Bloem J."/>
            <person name="LaButti K."/>
            <person name="Salamov A."/>
            <person name="Andreopoulos B."/>
            <person name="Baker S."/>
            <person name="Barry K."/>
            <person name="Bills G."/>
            <person name="Bluhm B."/>
            <person name="Cannon C."/>
            <person name="Castanera R."/>
            <person name="Culley D."/>
            <person name="Daum C."/>
            <person name="Ezra D."/>
            <person name="Gonzalez J."/>
            <person name="Henrissat B."/>
            <person name="Kuo A."/>
            <person name="Liang C."/>
            <person name="Lipzen A."/>
            <person name="Lutzoni F."/>
            <person name="Magnuson J."/>
            <person name="Mondo S."/>
            <person name="Nolan M."/>
            <person name="Ohm R."/>
            <person name="Pangilinan J."/>
            <person name="Park H.-J."/>
            <person name="Ramirez L."/>
            <person name="Alfaro M."/>
            <person name="Sun H."/>
            <person name="Tritt A."/>
            <person name="Yoshinaga Y."/>
            <person name="Zwiers L.-H."/>
            <person name="Turgeon B."/>
            <person name="Goodwin S."/>
            <person name="Spatafora J."/>
            <person name="Crous P."/>
            <person name="Grigoriev I."/>
        </authorList>
    </citation>
    <scope>NUCLEOTIDE SEQUENCE [LARGE SCALE GENOMIC DNA]</scope>
    <source>
        <strain evidence="3">CBS 304.66</strain>
    </source>
</reference>
<dbReference type="AlphaFoldDB" id="A0A9P4KF56"/>
<dbReference type="EMBL" id="ML986588">
    <property type="protein sequence ID" value="KAF2268014.1"/>
    <property type="molecule type" value="Genomic_DNA"/>
</dbReference>
<accession>A0A9P4KF56</accession>
<protein>
    <submittedName>
        <fullName evidence="2">Uncharacterized protein</fullName>
    </submittedName>
</protein>
<keyword evidence="3" id="KW-1185">Reference proteome</keyword>
<organism evidence="2 3">
    <name type="scientific">Lojkania enalia</name>
    <dbReference type="NCBI Taxonomy" id="147567"/>
    <lineage>
        <taxon>Eukaryota</taxon>
        <taxon>Fungi</taxon>
        <taxon>Dikarya</taxon>
        <taxon>Ascomycota</taxon>
        <taxon>Pezizomycotina</taxon>
        <taxon>Dothideomycetes</taxon>
        <taxon>Pleosporomycetidae</taxon>
        <taxon>Pleosporales</taxon>
        <taxon>Pleosporales incertae sedis</taxon>
        <taxon>Lojkania</taxon>
    </lineage>
</organism>
<feature type="compositionally biased region" description="Basic and acidic residues" evidence="1">
    <location>
        <begin position="158"/>
        <end position="169"/>
    </location>
</feature>
<feature type="region of interest" description="Disordered" evidence="1">
    <location>
        <begin position="151"/>
        <end position="199"/>
    </location>
</feature>
<proteinExistence type="predicted"/>
<comment type="caution">
    <text evidence="2">The sequence shown here is derived from an EMBL/GenBank/DDBJ whole genome shotgun (WGS) entry which is preliminary data.</text>
</comment>
<dbReference type="Proteomes" id="UP000800093">
    <property type="component" value="Unassembled WGS sequence"/>
</dbReference>
<evidence type="ECO:0000313" key="2">
    <source>
        <dbReference type="EMBL" id="KAF2268014.1"/>
    </source>
</evidence>